<evidence type="ECO:0000256" key="7">
    <source>
        <dbReference type="RuleBase" id="RU367056"/>
    </source>
</evidence>
<keyword evidence="7" id="KW-0999">Mitochondrion inner membrane</keyword>
<protein>
    <recommendedName>
        <fullName evidence="7">Cytochrome c oxidase assembly factor 3</fullName>
    </recommendedName>
</protein>
<keyword evidence="10" id="KW-1185">Reference proteome</keyword>
<dbReference type="InterPro" id="IPR041752">
    <property type="entry name" value="Coa3"/>
</dbReference>
<dbReference type="PANTHER" id="PTHR15642">
    <property type="entry name" value="CYTOCHROME C OXIDASE ASSEMBLY FACTOR 3, MITOCHONDRIAL"/>
    <property type="match status" value="1"/>
</dbReference>
<name>A0ABP1P0F1_XYLVO</name>
<evidence type="ECO:0000256" key="5">
    <source>
        <dbReference type="ARBA" id="ARBA00023128"/>
    </source>
</evidence>
<dbReference type="Pfam" id="PF09813">
    <property type="entry name" value="Coa3_cc"/>
    <property type="match status" value="1"/>
</dbReference>
<proteinExistence type="inferred from homology"/>
<keyword evidence="5 7" id="KW-0496">Mitochondrion</keyword>
<dbReference type="InterPro" id="IPR018628">
    <property type="entry name" value="Coa3_CC"/>
</dbReference>
<evidence type="ECO:0000313" key="10">
    <source>
        <dbReference type="Proteomes" id="UP001642520"/>
    </source>
</evidence>
<comment type="subcellular location">
    <subcellularLocation>
        <location evidence="1">Mitochondrion membrane</location>
        <topology evidence="1">Single-pass membrane protein</topology>
    </subcellularLocation>
</comment>
<comment type="similarity">
    <text evidence="2 7">Belongs to the COA3 family.</text>
</comment>
<feature type="transmembrane region" description="Helical" evidence="7">
    <location>
        <begin position="54"/>
        <end position="74"/>
    </location>
</feature>
<evidence type="ECO:0000256" key="3">
    <source>
        <dbReference type="ARBA" id="ARBA00022692"/>
    </source>
</evidence>
<organism evidence="9 10">
    <name type="scientific">Xylocopa violacea</name>
    <name type="common">Violet carpenter bee</name>
    <name type="synonym">Apis violacea</name>
    <dbReference type="NCBI Taxonomy" id="135666"/>
    <lineage>
        <taxon>Eukaryota</taxon>
        <taxon>Metazoa</taxon>
        <taxon>Ecdysozoa</taxon>
        <taxon>Arthropoda</taxon>
        <taxon>Hexapoda</taxon>
        <taxon>Insecta</taxon>
        <taxon>Pterygota</taxon>
        <taxon>Neoptera</taxon>
        <taxon>Endopterygota</taxon>
        <taxon>Hymenoptera</taxon>
        <taxon>Apocrita</taxon>
        <taxon>Aculeata</taxon>
        <taxon>Apoidea</taxon>
        <taxon>Anthophila</taxon>
        <taxon>Apidae</taxon>
        <taxon>Xylocopa</taxon>
        <taxon>Xylocopa</taxon>
    </lineage>
</organism>
<keyword evidence="4 7" id="KW-1133">Transmembrane helix</keyword>
<evidence type="ECO:0000256" key="6">
    <source>
        <dbReference type="ARBA" id="ARBA00023136"/>
    </source>
</evidence>
<comment type="subunit">
    <text evidence="7">Component of 250-400 kDa complexes called cytochrome oxidase assembly intermediates or COA complexes.</text>
</comment>
<evidence type="ECO:0000259" key="8">
    <source>
        <dbReference type="Pfam" id="PF09813"/>
    </source>
</evidence>
<comment type="function">
    <text evidence="7">Required for assembly of cytochrome c oxidase (complex IV).</text>
</comment>
<keyword evidence="6 7" id="KW-0472">Membrane</keyword>
<sequence length="100" mass="11383">MQPEDKNSDFMQKVDLVKDKSKLKYSDIIYMKQAEEIAVQKALKYVNTRRKCNIAGVSLACLVIGIYAYTIHAVKQETFLDNLDEPEKVIEKPTSNANIS</sequence>
<evidence type="ECO:0000313" key="9">
    <source>
        <dbReference type="EMBL" id="CAL7945712.1"/>
    </source>
</evidence>
<evidence type="ECO:0000256" key="1">
    <source>
        <dbReference type="ARBA" id="ARBA00004304"/>
    </source>
</evidence>
<dbReference type="EMBL" id="CAXAJV020001294">
    <property type="protein sequence ID" value="CAL7945712.1"/>
    <property type="molecule type" value="Genomic_DNA"/>
</dbReference>
<dbReference type="PANTHER" id="PTHR15642:SF3">
    <property type="entry name" value="CYTOCHROME C OXIDASE ASSEMBLY FACTOR 3 HOMOLOG, MITOCHONDRIAL"/>
    <property type="match status" value="1"/>
</dbReference>
<evidence type="ECO:0000256" key="2">
    <source>
        <dbReference type="ARBA" id="ARBA00007035"/>
    </source>
</evidence>
<accession>A0ABP1P0F1</accession>
<comment type="caution">
    <text evidence="9">The sequence shown here is derived from an EMBL/GenBank/DDBJ whole genome shotgun (WGS) entry which is preliminary data.</text>
</comment>
<dbReference type="Proteomes" id="UP001642520">
    <property type="component" value="Unassembled WGS sequence"/>
</dbReference>
<keyword evidence="3 7" id="KW-0812">Transmembrane</keyword>
<reference evidence="9 10" key="1">
    <citation type="submission" date="2024-08" db="EMBL/GenBank/DDBJ databases">
        <authorList>
            <person name="Will J Nash"/>
            <person name="Angela Man"/>
            <person name="Seanna McTaggart"/>
            <person name="Kendall Baker"/>
            <person name="Tom Barker"/>
            <person name="Leah Catchpole"/>
            <person name="Alex Durrant"/>
            <person name="Karim Gharbi"/>
            <person name="Naomi Irish"/>
            <person name="Gemy Kaithakottil"/>
            <person name="Debby Ku"/>
            <person name="Aaliyah Providence"/>
            <person name="Felix Shaw"/>
            <person name="David Swarbreck"/>
            <person name="Chris Watkins"/>
            <person name="Ann M. McCartney"/>
            <person name="Giulio Formenti"/>
            <person name="Alice Mouton"/>
            <person name="Noel Vella"/>
            <person name="Bjorn M von Reumont"/>
            <person name="Adriana Vella"/>
            <person name="Wilfried Haerty"/>
        </authorList>
    </citation>
    <scope>NUCLEOTIDE SEQUENCE [LARGE SCALE GENOMIC DNA]</scope>
</reference>
<gene>
    <name evidence="9" type="ORF">XYLVIOL_LOCUS7369</name>
</gene>
<evidence type="ECO:0000256" key="4">
    <source>
        <dbReference type="ARBA" id="ARBA00022989"/>
    </source>
</evidence>
<feature type="domain" description="Cytochrome c oxidase assembly factor 3 mitochondrial coiled-coil" evidence="8">
    <location>
        <begin position="39"/>
        <end position="86"/>
    </location>
</feature>